<gene>
    <name evidence="1" type="ORF">RM423_04975</name>
</gene>
<proteinExistence type="predicted"/>
<name>A0ABU2J7Q9_9ACTN</name>
<accession>A0ABU2J7Q9</accession>
<sequence>MTRRRSPLRGLAVTVLVLAILLVVADRVALVIADRAVASKIQSTQNLSRRPGVHIEGFPFLTQVIGNRYRAVRLNASQVTVGDSGRKVTMKTVNARATGINTTRDFSRATADTVSGTATVTYSELSRVVGVPLRYDGTGADGAGRVATTKTLSALGLSVTGSVSAEVNVLGGDRLQFSQVRVTLADTGVSLPQSTTDQFLSVFGNQLSLSGLPFGLRIDRIIATPAGVEVAGSGTHVPLNGG</sequence>
<protein>
    <submittedName>
        <fullName evidence="1">DUF2993 domain-containing protein</fullName>
    </submittedName>
</protein>
<organism evidence="1 2">
    <name type="scientific">Jatrophihabitans lederbergiae</name>
    <dbReference type="NCBI Taxonomy" id="3075547"/>
    <lineage>
        <taxon>Bacteria</taxon>
        <taxon>Bacillati</taxon>
        <taxon>Actinomycetota</taxon>
        <taxon>Actinomycetes</taxon>
        <taxon>Jatrophihabitantales</taxon>
        <taxon>Jatrophihabitantaceae</taxon>
        <taxon>Jatrophihabitans</taxon>
    </lineage>
</organism>
<reference evidence="2" key="1">
    <citation type="submission" date="2023-07" db="EMBL/GenBank/DDBJ databases">
        <title>30 novel species of actinomycetes from the DSMZ collection.</title>
        <authorList>
            <person name="Nouioui I."/>
        </authorList>
    </citation>
    <scope>NUCLEOTIDE SEQUENCE [LARGE SCALE GENOMIC DNA]</scope>
    <source>
        <strain evidence="2">DSM 44399</strain>
    </source>
</reference>
<comment type="caution">
    <text evidence="1">The sequence shown here is derived from an EMBL/GenBank/DDBJ whole genome shotgun (WGS) entry which is preliminary data.</text>
</comment>
<dbReference type="Pfam" id="PF11209">
    <property type="entry name" value="LmeA"/>
    <property type="match status" value="1"/>
</dbReference>
<evidence type="ECO:0000313" key="2">
    <source>
        <dbReference type="Proteomes" id="UP001183176"/>
    </source>
</evidence>
<evidence type="ECO:0000313" key="1">
    <source>
        <dbReference type="EMBL" id="MDT0260743.1"/>
    </source>
</evidence>
<dbReference type="Proteomes" id="UP001183176">
    <property type="component" value="Unassembled WGS sequence"/>
</dbReference>
<keyword evidence="2" id="KW-1185">Reference proteome</keyword>
<dbReference type="RefSeq" id="WP_311421896.1">
    <property type="nucleotide sequence ID" value="NZ_JAVREH010000004.1"/>
</dbReference>
<dbReference type="EMBL" id="JAVREH010000004">
    <property type="protein sequence ID" value="MDT0260743.1"/>
    <property type="molecule type" value="Genomic_DNA"/>
</dbReference>
<dbReference type="InterPro" id="IPR021373">
    <property type="entry name" value="DUF2993"/>
</dbReference>